<evidence type="ECO:0000256" key="1">
    <source>
        <dbReference type="SAM" id="MobiDB-lite"/>
    </source>
</evidence>
<accession>A0A0L8LXE1</accession>
<name>A0A0L8LXE1_9ACTN</name>
<protein>
    <submittedName>
        <fullName evidence="2">Uncharacterized protein</fullName>
    </submittedName>
</protein>
<feature type="compositionally biased region" description="Basic residues" evidence="1">
    <location>
        <begin position="143"/>
        <end position="153"/>
    </location>
</feature>
<feature type="compositionally biased region" description="Low complexity" evidence="1">
    <location>
        <begin position="43"/>
        <end position="52"/>
    </location>
</feature>
<evidence type="ECO:0000313" key="3">
    <source>
        <dbReference type="Proteomes" id="UP000037251"/>
    </source>
</evidence>
<dbReference type="STRING" id="67356.AQJ84_06490"/>
<feature type="region of interest" description="Disordered" evidence="1">
    <location>
        <begin position="92"/>
        <end position="153"/>
    </location>
</feature>
<gene>
    <name evidence="2" type="ORF">ADK37_03900</name>
</gene>
<dbReference type="PATRIC" id="fig|67356.5.peg.841"/>
<dbReference type="EMBL" id="LGUS01000014">
    <property type="protein sequence ID" value="KOG42853.1"/>
    <property type="molecule type" value="Genomic_DNA"/>
</dbReference>
<dbReference type="AlphaFoldDB" id="A0A0L8LXE1"/>
<feature type="region of interest" description="Disordered" evidence="1">
    <location>
        <begin position="43"/>
        <end position="78"/>
    </location>
</feature>
<keyword evidence="3" id="KW-1185">Reference proteome</keyword>
<dbReference type="Proteomes" id="UP000037251">
    <property type="component" value="Unassembled WGS sequence"/>
</dbReference>
<proteinExistence type="predicted"/>
<reference evidence="3" key="1">
    <citation type="submission" date="2015-07" db="EMBL/GenBank/DDBJ databases">
        <authorList>
            <person name="Ju K.-S."/>
            <person name="Doroghazi J.R."/>
            <person name="Metcalf W.W."/>
        </authorList>
    </citation>
    <scope>NUCLEOTIDE SEQUENCE [LARGE SCALE GENOMIC DNA]</scope>
    <source>
        <strain evidence="3">NRRL 2290</strain>
    </source>
</reference>
<comment type="caution">
    <text evidence="2">The sequence shown here is derived from an EMBL/GenBank/DDBJ whole genome shotgun (WGS) entry which is preliminary data.</text>
</comment>
<dbReference type="RefSeq" id="WP_030045722.1">
    <property type="nucleotide sequence ID" value="NZ_KL575677.1"/>
</dbReference>
<sequence>MGSVPLPAVGPRRFRDPALLRDRRVDDLPRRLTLEERIALPHPYAPHGAAGPRTVYRGGLGRKAHHSKITKYPQRRSHHRVAATSAFATSDCPEGVHSAQRATAPAPFSVGPTNPGYPPPTAYAVIHGRGRGRGSNPPTRPACPHRRGLAPEL</sequence>
<evidence type="ECO:0000313" key="2">
    <source>
        <dbReference type="EMBL" id="KOG42853.1"/>
    </source>
</evidence>
<feature type="compositionally biased region" description="Basic residues" evidence="1">
    <location>
        <begin position="60"/>
        <end position="78"/>
    </location>
</feature>
<organism evidence="2 3">
    <name type="scientific">Streptomyces resistomycificus</name>
    <dbReference type="NCBI Taxonomy" id="67356"/>
    <lineage>
        <taxon>Bacteria</taxon>
        <taxon>Bacillati</taxon>
        <taxon>Actinomycetota</taxon>
        <taxon>Actinomycetes</taxon>
        <taxon>Kitasatosporales</taxon>
        <taxon>Streptomycetaceae</taxon>
        <taxon>Streptomyces</taxon>
        <taxon>Streptomyces aurantiacus group</taxon>
    </lineage>
</organism>